<sequence>MSCNPKVNCTCTYTSCSRHGKCCECIAYHKRNGEVPGCLFSEAGERTYDRSVENFYNDYKNR</sequence>
<organism evidence="1 2">
    <name type="scientific">Defluviitalea raffinosedens</name>
    <dbReference type="NCBI Taxonomy" id="1450156"/>
    <lineage>
        <taxon>Bacteria</taxon>
        <taxon>Bacillati</taxon>
        <taxon>Bacillota</taxon>
        <taxon>Clostridia</taxon>
        <taxon>Lachnospirales</taxon>
        <taxon>Defluviitaleaceae</taxon>
        <taxon>Defluviitalea</taxon>
    </lineage>
</organism>
<dbReference type="OrthoDB" id="9800443at2"/>
<dbReference type="AlphaFoldDB" id="A0A7C8LEE0"/>
<dbReference type="RefSeq" id="WP_158739032.1">
    <property type="nucleotide sequence ID" value="NZ_WSLF01000001.1"/>
</dbReference>
<evidence type="ECO:0000313" key="1">
    <source>
        <dbReference type="EMBL" id="KAE9637121.1"/>
    </source>
</evidence>
<dbReference type="EMBL" id="WSLF01000001">
    <property type="protein sequence ID" value="KAE9637121.1"/>
    <property type="molecule type" value="Genomic_DNA"/>
</dbReference>
<keyword evidence="2" id="KW-1185">Reference proteome</keyword>
<proteinExistence type="predicted"/>
<reference evidence="1 2" key="1">
    <citation type="submission" date="2019-12" db="EMBL/GenBank/DDBJ databases">
        <title>Defluviitalea raffinosedens, isolated from a biogas fermenter, genome sequencing and characterization.</title>
        <authorList>
            <person name="Rettenmaier R."/>
            <person name="Schneider M."/>
            <person name="Neuhaus K."/>
            <person name="Liebl W."/>
            <person name="Zverlov V."/>
        </authorList>
    </citation>
    <scope>NUCLEOTIDE SEQUENCE [LARGE SCALE GENOMIC DNA]</scope>
    <source>
        <strain evidence="1 2">249c-K6</strain>
    </source>
</reference>
<name>A0A7C8LEE0_9FIRM</name>
<protein>
    <recommendedName>
        <fullName evidence="3">Cytosolic protein</fullName>
    </recommendedName>
</protein>
<accession>A0A7C8LEE0</accession>
<dbReference type="Pfam" id="PF20095">
    <property type="entry name" value="DUF6485"/>
    <property type="match status" value="1"/>
</dbReference>
<gene>
    <name evidence="1" type="ORF">GND95_01430</name>
</gene>
<evidence type="ECO:0008006" key="3">
    <source>
        <dbReference type="Google" id="ProtNLM"/>
    </source>
</evidence>
<comment type="caution">
    <text evidence="1">The sequence shown here is derived from an EMBL/GenBank/DDBJ whole genome shotgun (WGS) entry which is preliminary data.</text>
</comment>
<dbReference type="Proteomes" id="UP000483018">
    <property type="component" value="Unassembled WGS sequence"/>
</dbReference>
<evidence type="ECO:0000313" key="2">
    <source>
        <dbReference type="Proteomes" id="UP000483018"/>
    </source>
</evidence>